<name>A1ZRU5_MICM2</name>
<dbReference type="AlphaFoldDB" id="A1ZRU5"/>
<protein>
    <submittedName>
        <fullName evidence="2">Uncharacterized protein</fullName>
    </submittedName>
</protein>
<accession>A1ZRU5</accession>
<proteinExistence type="predicted"/>
<reference evidence="2 3" key="1">
    <citation type="submission" date="2007-01" db="EMBL/GenBank/DDBJ databases">
        <authorList>
            <person name="Haygood M."/>
            <person name="Podell S."/>
            <person name="Anderson C."/>
            <person name="Hopkinson B."/>
            <person name="Roe K."/>
            <person name="Barbeau K."/>
            <person name="Gaasterland T."/>
            <person name="Ferriera S."/>
            <person name="Johnson J."/>
            <person name="Kravitz S."/>
            <person name="Beeson K."/>
            <person name="Sutton G."/>
            <person name="Rogers Y.-H."/>
            <person name="Friedman R."/>
            <person name="Frazier M."/>
            <person name="Venter J.C."/>
        </authorList>
    </citation>
    <scope>NUCLEOTIDE SEQUENCE [LARGE SCALE GENOMIC DNA]</scope>
    <source>
        <strain evidence="2 3">ATCC 23134</strain>
    </source>
</reference>
<evidence type="ECO:0000256" key="1">
    <source>
        <dbReference type="SAM" id="MobiDB-lite"/>
    </source>
</evidence>
<keyword evidence="3" id="KW-1185">Reference proteome</keyword>
<sequence length="140" mass="15550">MLAANPVGEVSQMRASLKEKAKEQKALVTNDLTKIKKDTGTVLLAAGTAFVTFQIIRALTKSKDEPVDEVDEPAPIICPPVEKKESWGKLVLMWVGREVVSYAAEKVRDVAHDYVQSLINKEKNVEEDTANTHSEKETRD</sequence>
<gene>
    <name evidence="2" type="ORF">M23134_04783</name>
</gene>
<feature type="region of interest" description="Disordered" evidence="1">
    <location>
        <begin position="121"/>
        <end position="140"/>
    </location>
</feature>
<dbReference type="Proteomes" id="UP000004095">
    <property type="component" value="Unassembled WGS sequence"/>
</dbReference>
<dbReference type="EMBL" id="AAWS01000029">
    <property type="protein sequence ID" value="EAY26833.1"/>
    <property type="molecule type" value="Genomic_DNA"/>
</dbReference>
<organism evidence="2 3">
    <name type="scientific">Microscilla marina ATCC 23134</name>
    <dbReference type="NCBI Taxonomy" id="313606"/>
    <lineage>
        <taxon>Bacteria</taxon>
        <taxon>Pseudomonadati</taxon>
        <taxon>Bacteroidota</taxon>
        <taxon>Cytophagia</taxon>
        <taxon>Cytophagales</taxon>
        <taxon>Microscillaceae</taxon>
        <taxon>Microscilla</taxon>
    </lineage>
</organism>
<evidence type="ECO:0000313" key="3">
    <source>
        <dbReference type="Proteomes" id="UP000004095"/>
    </source>
</evidence>
<comment type="caution">
    <text evidence="2">The sequence shown here is derived from an EMBL/GenBank/DDBJ whole genome shotgun (WGS) entry which is preliminary data.</text>
</comment>
<evidence type="ECO:0000313" key="2">
    <source>
        <dbReference type="EMBL" id="EAY26833.1"/>
    </source>
</evidence>